<keyword evidence="2" id="KW-1185">Reference proteome</keyword>
<sequence>MPLGPFSIVIDDNGQQRLVPAQVGGGGQGSGPAASNATAKIPPLGIQTIAGTGGQVQSAKNRNLLVILQLTGDGNVILPPLGQADVGARITFVRDLGDGVPTIVTSAATDDVNEVQNAVFAPYPMRSLQDSVTYLRVPNGWQREQGTPARPIIATSVTPIVVPAAQEGTQYVVSQVAGPATLELPSSAAVAALRDGFRIVIRNAGDTHLLVQSAYQFDAINGVLDTANNPYLVPPGSVAILEAAHKNPSTAAVVWLAVQQNEDPAPIISASNTVDVPAWRGFGRQVVTASDPAATVNLPPLADLAIGANVLVEAAGGGGSLVTIVPDPADNINGLNNRLLTANRAALLVSDGTQWVTTDGAWFSLPPQVSASNPLSVIQWIDSPKFVTSTAAGAGHAINLPSAALLSYGAWCVIHNNSADAASIVADGSDTINTAASVSVAAGDSAAVYRVTAGSWFAVGV</sequence>
<protein>
    <recommendedName>
        <fullName evidence="3">Minor tail protein</fullName>
    </recommendedName>
</protein>
<evidence type="ECO:0000313" key="2">
    <source>
        <dbReference type="Proteomes" id="UP001139031"/>
    </source>
</evidence>
<evidence type="ECO:0000313" key="1">
    <source>
        <dbReference type="EMBL" id="MBZ5715273.1"/>
    </source>
</evidence>
<dbReference type="Proteomes" id="UP001139031">
    <property type="component" value="Unassembled WGS sequence"/>
</dbReference>
<organism evidence="1 2">
    <name type="scientific">Nannocystis pusilla</name>
    <dbReference type="NCBI Taxonomy" id="889268"/>
    <lineage>
        <taxon>Bacteria</taxon>
        <taxon>Pseudomonadati</taxon>
        <taxon>Myxococcota</taxon>
        <taxon>Polyangia</taxon>
        <taxon>Nannocystales</taxon>
        <taxon>Nannocystaceae</taxon>
        <taxon>Nannocystis</taxon>
    </lineage>
</organism>
<reference evidence="1" key="1">
    <citation type="submission" date="2021-08" db="EMBL/GenBank/DDBJ databases">
        <authorList>
            <person name="Stevens D.C."/>
        </authorList>
    </citation>
    <scope>NUCLEOTIDE SEQUENCE</scope>
    <source>
        <strain evidence="1">DSM 53165</strain>
    </source>
</reference>
<dbReference type="EMBL" id="JAIRAU010000056">
    <property type="protein sequence ID" value="MBZ5715273.1"/>
    <property type="molecule type" value="Genomic_DNA"/>
</dbReference>
<comment type="caution">
    <text evidence="1">The sequence shown here is derived from an EMBL/GenBank/DDBJ whole genome shotgun (WGS) entry which is preliminary data.</text>
</comment>
<dbReference type="RefSeq" id="WP_224197014.1">
    <property type="nucleotide sequence ID" value="NZ_JAIRAU010000056.1"/>
</dbReference>
<proteinExistence type="predicted"/>
<accession>A0ABS7U3Y3</accession>
<name>A0ABS7U3Y3_9BACT</name>
<evidence type="ECO:0008006" key="3">
    <source>
        <dbReference type="Google" id="ProtNLM"/>
    </source>
</evidence>
<gene>
    <name evidence="1" type="ORF">K7C98_39070</name>
</gene>